<reference evidence="1 2" key="1">
    <citation type="journal article" date="2021" name="Nat. Plants">
        <title>The Taxus genome provides insights into paclitaxel biosynthesis.</title>
        <authorList>
            <person name="Xiong X."/>
            <person name="Gou J."/>
            <person name="Liao Q."/>
            <person name="Li Y."/>
            <person name="Zhou Q."/>
            <person name="Bi G."/>
            <person name="Li C."/>
            <person name="Du R."/>
            <person name="Wang X."/>
            <person name="Sun T."/>
            <person name="Guo L."/>
            <person name="Liang H."/>
            <person name="Lu P."/>
            <person name="Wu Y."/>
            <person name="Zhang Z."/>
            <person name="Ro D.K."/>
            <person name="Shang Y."/>
            <person name="Huang S."/>
            <person name="Yan J."/>
        </authorList>
    </citation>
    <scope>NUCLEOTIDE SEQUENCE [LARGE SCALE GENOMIC DNA]</scope>
    <source>
        <strain evidence="1">Ta-2019</strain>
    </source>
</reference>
<dbReference type="PANTHER" id="PTHR28498:SF1">
    <property type="entry name" value="ZINC FINGER SWIM DOMAIN-CONTAINING PROTEIN 7"/>
    <property type="match status" value="1"/>
</dbReference>
<keyword evidence="2" id="KW-1185">Reference proteome</keyword>
<dbReference type="GO" id="GO:0000724">
    <property type="term" value="P:double-strand break repair via homologous recombination"/>
    <property type="evidence" value="ECO:0007669"/>
    <property type="project" value="TreeGrafter"/>
</dbReference>
<dbReference type="AlphaFoldDB" id="A0AA38FTU3"/>
<accession>A0AA38FTU3</accession>
<proteinExistence type="predicted"/>
<feature type="non-terminal residue" evidence="1">
    <location>
        <position position="1"/>
    </location>
</feature>
<comment type="caution">
    <text evidence="1">The sequence shown here is derived from an EMBL/GenBank/DDBJ whole genome shotgun (WGS) entry which is preliminary data.</text>
</comment>
<evidence type="ECO:0000313" key="2">
    <source>
        <dbReference type="Proteomes" id="UP000824469"/>
    </source>
</evidence>
<sequence>SDEQLSILHFLYGKNFERAMRILDQGGVTLIVGEPSNRAVFMVAGESKNRDQYICFPEHHCTCYSFFYETVNKGEQLC</sequence>
<dbReference type="Proteomes" id="UP000824469">
    <property type="component" value="Unassembled WGS sequence"/>
</dbReference>
<dbReference type="GO" id="GO:0097196">
    <property type="term" value="C:Shu complex"/>
    <property type="evidence" value="ECO:0007669"/>
    <property type="project" value="TreeGrafter"/>
</dbReference>
<protein>
    <submittedName>
        <fullName evidence="1">Uncharacterized protein</fullName>
    </submittedName>
</protein>
<feature type="non-terminal residue" evidence="1">
    <location>
        <position position="78"/>
    </location>
</feature>
<evidence type="ECO:0000313" key="1">
    <source>
        <dbReference type="EMBL" id="KAH9310787.1"/>
    </source>
</evidence>
<name>A0AA38FTU3_TAXCH</name>
<organism evidence="1 2">
    <name type="scientific">Taxus chinensis</name>
    <name type="common">Chinese yew</name>
    <name type="synonym">Taxus wallichiana var. chinensis</name>
    <dbReference type="NCBI Taxonomy" id="29808"/>
    <lineage>
        <taxon>Eukaryota</taxon>
        <taxon>Viridiplantae</taxon>
        <taxon>Streptophyta</taxon>
        <taxon>Embryophyta</taxon>
        <taxon>Tracheophyta</taxon>
        <taxon>Spermatophyta</taxon>
        <taxon>Pinopsida</taxon>
        <taxon>Pinidae</taxon>
        <taxon>Conifers II</taxon>
        <taxon>Cupressales</taxon>
        <taxon>Taxaceae</taxon>
        <taxon>Taxus</taxon>
    </lineage>
</organism>
<dbReference type="EMBL" id="JAHRHJ020000006">
    <property type="protein sequence ID" value="KAH9310787.1"/>
    <property type="molecule type" value="Genomic_DNA"/>
</dbReference>
<gene>
    <name evidence="1" type="ORF">KI387_025822</name>
</gene>
<dbReference type="PANTHER" id="PTHR28498">
    <property type="entry name" value="ZINC FINGER SWIM DOMAIN-CONTAINING PROTEIN 7"/>
    <property type="match status" value="1"/>
</dbReference>